<feature type="region of interest" description="Disordered" evidence="3">
    <location>
        <begin position="527"/>
        <end position="614"/>
    </location>
</feature>
<evidence type="ECO:0000256" key="1">
    <source>
        <dbReference type="ARBA" id="ARBA00004123"/>
    </source>
</evidence>
<dbReference type="GO" id="GO:0005634">
    <property type="term" value="C:nucleus"/>
    <property type="evidence" value="ECO:0007669"/>
    <property type="project" value="UniProtKB-SubCell"/>
</dbReference>
<organism evidence="5 6">
    <name type="scientific">Ambrosiozyma monospora</name>
    <name type="common">Yeast</name>
    <name type="synonym">Endomycopsis monosporus</name>
    <dbReference type="NCBI Taxonomy" id="43982"/>
    <lineage>
        <taxon>Eukaryota</taxon>
        <taxon>Fungi</taxon>
        <taxon>Dikarya</taxon>
        <taxon>Ascomycota</taxon>
        <taxon>Saccharomycotina</taxon>
        <taxon>Pichiomycetes</taxon>
        <taxon>Pichiales</taxon>
        <taxon>Pichiaceae</taxon>
        <taxon>Ambrosiozyma</taxon>
    </lineage>
</organism>
<feature type="compositionally biased region" description="Polar residues" evidence="3">
    <location>
        <begin position="599"/>
        <end position="614"/>
    </location>
</feature>
<keyword evidence="2" id="KW-0539">Nucleus</keyword>
<proteinExistence type="predicted"/>
<reference evidence="5" key="1">
    <citation type="submission" date="2023-04" db="EMBL/GenBank/DDBJ databases">
        <title>Ambrosiozyma monospora NBRC 1965.</title>
        <authorList>
            <person name="Ichikawa N."/>
            <person name="Sato H."/>
            <person name="Tonouchi N."/>
        </authorList>
    </citation>
    <scope>NUCLEOTIDE SEQUENCE</scope>
    <source>
        <strain evidence="5">NBRC 1965</strain>
    </source>
</reference>
<sequence>MPSKDRSDELLNNFLTSIHSVLPILDIESFKKKYDEFWYCGLFLQHNIEKLFRYYYSLNNNGSGNGEEDGCKVDIGVGVSSMNSGMQSGLNDFLYWYNKTSCLLNPSNLFEFCILLYAFFYASASSETYQLPPGQVSLLKKEVNIYYKIFQSVNSKNLNNPKTMSLEILQMNILIQSVVNLKNGKSLINIAKILRICQFYQFNRDPVVFHNLKDRDLVQSRRIIWWQIFQLDNLISFFLNLSPIIKLREFDTSLPFESLPNKNGPKNGSAYDNAYFFNSMFRFSLIVNHLIQLTNGLNIQLKSNDINQLKFRINDLFISCASSKLNIEKRLASNSMENAIDYDSAKYCSLMLSLLSDKVLIMFQKKILIIPYISAIEFQEQNLNLKLSNNTRYNYNYTDLSTNLLPSLLHYLSVFIEFSSSSLIKFNWQLKNFIPIDELILLMTILVSNLRNGELQVMNGQFNYDLNLKIYLVDKTIKNFQYNWLNKLSSLNKLTSIVSDLWMLIKLKYKLDLGLIDNYLASNKEFTIPSPQPTQHHHQQNQQQQQTQSKQHNSQQHHHQHQQQSANSSGVSTNTNSLFPDYYKSSNNNNNNGYNGNSLSPQNNSSCTSSGSTPVGSVQFTNCSEVAPRTAAGARESVTTSYNYNFFNSAMVKEPTSGSNNGASNGVLVTPLFGMNKSYLNSSVTLNTGEVVCNNMNSGNGNGDRNSSRKNGGGSQSSTSNGNGQGSLGNGRSTVVSTSDSLIDGVPSDPLLGNVNGINSMNMNMSISMGMNMNMGMGMGMNMGIGGDFGMEPNNDNNNSNNANVSNNVSVSTQTNQQIQNNNNSQINERSNTTQDYNTQVYISSLINSVSEKLNDGQRSKNHHASSSFSTGSSWLMNGNCGIGNMGGCSMFGDCGDQLDDGLDSGCGVVGGDDCECDSDGCNQGWLNLGTIEGGDESDLDDFHLYNNLKNDVLNLFTIIIK</sequence>
<name>A0A9W6YTW5_AMBMO</name>
<keyword evidence="6" id="KW-1185">Reference proteome</keyword>
<evidence type="ECO:0000313" key="6">
    <source>
        <dbReference type="Proteomes" id="UP001165063"/>
    </source>
</evidence>
<evidence type="ECO:0000256" key="3">
    <source>
        <dbReference type="SAM" id="MobiDB-lite"/>
    </source>
</evidence>
<comment type="subcellular location">
    <subcellularLocation>
        <location evidence="1">Nucleus</location>
    </subcellularLocation>
</comment>
<feature type="compositionally biased region" description="Low complexity" evidence="3">
    <location>
        <begin position="695"/>
        <end position="705"/>
    </location>
</feature>
<protein>
    <submittedName>
        <fullName evidence="5">Unnamed protein product</fullName>
    </submittedName>
</protein>
<feature type="domain" description="Xylanolytic transcriptional activator regulatory" evidence="4">
    <location>
        <begin position="105"/>
        <end position="305"/>
    </location>
</feature>
<dbReference type="CDD" id="cd12148">
    <property type="entry name" value="fungal_TF_MHR"/>
    <property type="match status" value="1"/>
</dbReference>
<dbReference type="GO" id="GO:0006351">
    <property type="term" value="P:DNA-templated transcription"/>
    <property type="evidence" value="ECO:0007669"/>
    <property type="project" value="InterPro"/>
</dbReference>
<feature type="compositionally biased region" description="Low complexity" evidence="3">
    <location>
        <begin position="540"/>
        <end position="554"/>
    </location>
</feature>
<gene>
    <name evidence="5" type="ORF">Amon01_000108300</name>
</gene>
<dbReference type="InterPro" id="IPR007219">
    <property type="entry name" value="XnlR_reg_dom"/>
</dbReference>
<dbReference type="EMBL" id="BSXU01000320">
    <property type="protein sequence ID" value="GMG20244.1"/>
    <property type="molecule type" value="Genomic_DNA"/>
</dbReference>
<feature type="compositionally biased region" description="Polar residues" evidence="3">
    <location>
        <begin position="565"/>
        <end position="578"/>
    </location>
</feature>
<dbReference type="AlphaFoldDB" id="A0A9W6YTW5"/>
<comment type="caution">
    <text evidence="5">The sequence shown here is derived from an EMBL/GenBank/DDBJ whole genome shotgun (WGS) entry which is preliminary data.</text>
</comment>
<feature type="region of interest" description="Disordered" evidence="3">
    <location>
        <begin position="695"/>
        <end position="755"/>
    </location>
</feature>
<evidence type="ECO:0000259" key="4">
    <source>
        <dbReference type="Pfam" id="PF04082"/>
    </source>
</evidence>
<dbReference type="PANTHER" id="PTHR31001">
    <property type="entry name" value="UNCHARACTERIZED TRANSCRIPTIONAL REGULATORY PROTEIN"/>
    <property type="match status" value="1"/>
</dbReference>
<evidence type="ECO:0000256" key="2">
    <source>
        <dbReference type="ARBA" id="ARBA00023242"/>
    </source>
</evidence>
<dbReference type="OrthoDB" id="762982at2759"/>
<dbReference type="GO" id="GO:0008270">
    <property type="term" value="F:zinc ion binding"/>
    <property type="evidence" value="ECO:0007669"/>
    <property type="project" value="InterPro"/>
</dbReference>
<accession>A0A9W6YTW5</accession>
<evidence type="ECO:0000313" key="5">
    <source>
        <dbReference type="EMBL" id="GMG20244.1"/>
    </source>
</evidence>
<feature type="compositionally biased region" description="Low complexity" evidence="3">
    <location>
        <begin position="582"/>
        <end position="598"/>
    </location>
</feature>
<dbReference type="GO" id="GO:0003677">
    <property type="term" value="F:DNA binding"/>
    <property type="evidence" value="ECO:0007669"/>
    <property type="project" value="InterPro"/>
</dbReference>
<dbReference type="PANTHER" id="PTHR31001:SF40">
    <property type="entry name" value="ZN(II)2CYS6 TRANSCRIPTION FACTOR (EUROFUNG)"/>
    <property type="match status" value="1"/>
</dbReference>
<dbReference type="Pfam" id="PF04082">
    <property type="entry name" value="Fungal_trans"/>
    <property type="match status" value="1"/>
</dbReference>
<dbReference type="InterPro" id="IPR050613">
    <property type="entry name" value="Sec_Metabolite_Reg"/>
</dbReference>
<dbReference type="Proteomes" id="UP001165063">
    <property type="component" value="Unassembled WGS sequence"/>
</dbReference>